<name>A0ABS2ZLQ7_9BACL</name>
<evidence type="ECO:0000313" key="3">
    <source>
        <dbReference type="Proteomes" id="UP001296923"/>
    </source>
</evidence>
<sequence length="164" mass="19667">MNKIRGLLRYFTLYYPHKNELSKTRITKMVYLADWFSAKEHKKQLTNIKWYFDHYGPYVSDVYDEAESDRKIVINHTYSVYGTPKGIIGLKKEYNAEQLHLNTISDSEKEILDQVIEKTKNLHWSEFIDYVYSTYPIRTQKKYGHLDLISLADEEREIEIFIKN</sequence>
<feature type="domain" description="Antitoxin SocA-like Panacea" evidence="1">
    <location>
        <begin position="27"/>
        <end position="133"/>
    </location>
</feature>
<organism evidence="2 3">
    <name type="scientific">Fictibacillus nanhaiensis</name>
    <dbReference type="NCBI Taxonomy" id="742169"/>
    <lineage>
        <taxon>Bacteria</taxon>
        <taxon>Bacillati</taxon>
        <taxon>Bacillota</taxon>
        <taxon>Bacilli</taxon>
        <taxon>Bacillales</taxon>
        <taxon>Fictibacillaceae</taxon>
        <taxon>Fictibacillus</taxon>
    </lineage>
</organism>
<dbReference type="Pfam" id="PF13274">
    <property type="entry name" value="SocA_Panacea"/>
    <property type="match status" value="1"/>
</dbReference>
<proteinExistence type="predicted"/>
<keyword evidence="3" id="KW-1185">Reference proteome</keyword>
<dbReference type="EMBL" id="JAFHKR010000037">
    <property type="protein sequence ID" value="MBN3553318.1"/>
    <property type="molecule type" value="Genomic_DNA"/>
</dbReference>
<dbReference type="InterPro" id="IPR025272">
    <property type="entry name" value="SocA_Panacea"/>
</dbReference>
<accession>A0ABS2ZLQ7</accession>
<dbReference type="Proteomes" id="UP001296923">
    <property type="component" value="Unassembled WGS sequence"/>
</dbReference>
<gene>
    <name evidence="2" type="ORF">JYA63_03505</name>
</gene>
<evidence type="ECO:0000259" key="1">
    <source>
        <dbReference type="Pfam" id="PF13274"/>
    </source>
</evidence>
<comment type="caution">
    <text evidence="2">The sequence shown here is derived from an EMBL/GenBank/DDBJ whole genome shotgun (WGS) entry which is preliminary data.</text>
</comment>
<dbReference type="RefSeq" id="WP_205724528.1">
    <property type="nucleotide sequence ID" value="NZ_JAFHKR010000037.1"/>
</dbReference>
<protein>
    <submittedName>
        <fullName evidence="2">SocA family protein</fullName>
    </submittedName>
</protein>
<reference evidence="2 3" key="1">
    <citation type="submission" date="2021-01" db="EMBL/GenBank/DDBJ databases">
        <title>Genome Sequencing of Type Strains.</title>
        <authorList>
            <person name="Lemaire J.F."/>
            <person name="Inderbitzin P."/>
            <person name="Collins S.B."/>
            <person name="Wespe N."/>
            <person name="Knight-Connoni V."/>
        </authorList>
    </citation>
    <scope>NUCLEOTIDE SEQUENCE [LARGE SCALE GENOMIC DNA]</scope>
    <source>
        <strain evidence="2 3">DSM 23009</strain>
    </source>
</reference>
<evidence type="ECO:0000313" key="2">
    <source>
        <dbReference type="EMBL" id="MBN3553318.1"/>
    </source>
</evidence>